<comment type="caution">
    <text evidence="4">The sequence shown here is derived from an EMBL/GenBank/DDBJ whole genome shotgun (WGS) entry which is preliminary data.</text>
</comment>
<evidence type="ECO:0000313" key="5">
    <source>
        <dbReference type="Proteomes" id="UP000316167"/>
    </source>
</evidence>
<proteinExistence type="inferred from homology"/>
<dbReference type="SUPFAM" id="SSF49899">
    <property type="entry name" value="Concanavalin A-like lectins/glucanases"/>
    <property type="match status" value="1"/>
</dbReference>
<dbReference type="Gene3D" id="2.60.120.200">
    <property type="match status" value="1"/>
</dbReference>
<evidence type="ECO:0000313" key="4">
    <source>
        <dbReference type="EMBL" id="TWI79261.1"/>
    </source>
</evidence>
<evidence type="ECO:0000256" key="1">
    <source>
        <dbReference type="ARBA" id="ARBA00006865"/>
    </source>
</evidence>
<accession>A0A562SD59</accession>
<dbReference type="InterPro" id="IPR013320">
    <property type="entry name" value="ConA-like_dom_sf"/>
</dbReference>
<feature type="signal peptide" evidence="2">
    <location>
        <begin position="1"/>
        <end position="23"/>
    </location>
</feature>
<feature type="chain" id="PRO_5021900411" evidence="2">
    <location>
        <begin position="24"/>
        <end position="268"/>
    </location>
</feature>
<dbReference type="AlphaFoldDB" id="A0A562SD59"/>
<name>A0A562SD59_9BACT</name>
<dbReference type="EMBL" id="VLLE01000006">
    <property type="protein sequence ID" value="TWI79261.1"/>
    <property type="molecule type" value="Genomic_DNA"/>
</dbReference>
<keyword evidence="4" id="KW-0378">Hydrolase</keyword>
<dbReference type="GO" id="GO:0005975">
    <property type="term" value="P:carbohydrate metabolic process"/>
    <property type="evidence" value="ECO:0007669"/>
    <property type="project" value="InterPro"/>
</dbReference>
<reference evidence="4 5" key="1">
    <citation type="journal article" date="2015" name="Stand. Genomic Sci.">
        <title>Genomic Encyclopedia of Bacterial and Archaeal Type Strains, Phase III: the genomes of soil and plant-associated and newly described type strains.</title>
        <authorList>
            <person name="Whitman W.B."/>
            <person name="Woyke T."/>
            <person name="Klenk H.P."/>
            <person name="Zhou Y."/>
            <person name="Lilburn T.G."/>
            <person name="Beck B.J."/>
            <person name="De Vos P."/>
            <person name="Vandamme P."/>
            <person name="Eisen J.A."/>
            <person name="Garrity G."/>
            <person name="Hugenholtz P."/>
            <person name="Kyrpides N.C."/>
        </authorList>
    </citation>
    <scope>NUCLEOTIDE SEQUENCE [LARGE SCALE GENOMIC DNA]</scope>
    <source>
        <strain evidence="4 5">CGMCC 1.7271</strain>
    </source>
</reference>
<evidence type="ECO:0000259" key="3">
    <source>
        <dbReference type="PROSITE" id="PS51762"/>
    </source>
</evidence>
<organism evidence="4 5">
    <name type="scientific">Lacibacter cauensis</name>
    <dbReference type="NCBI Taxonomy" id="510947"/>
    <lineage>
        <taxon>Bacteria</taxon>
        <taxon>Pseudomonadati</taxon>
        <taxon>Bacteroidota</taxon>
        <taxon>Chitinophagia</taxon>
        <taxon>Chitinophagales</taxon>
        <taxon>Chitinophagaceae</taxon>
        <taxon>Lacibacter</taxon>
    </lineage>
</organism>
<keyword evidence="2" id="KW-0732">Signal</keyword>
<dbReference type="RefSeq" id="WP_144888034.1">
    <property type="nucleotide sequence ID" value="NZ_VLLE01000006.1"/>
</dbReference>
<dbReference type="PANTHER" id="PTHR10963:SF55">
    <property type="entry name" value="GLYCOSIDE HYDROLASE FAMILY 16 PROTEIN"/>
    <property type="match status" value="1"/>
</dbReference>
<evidence type="ECO:0000256" key="2">
    <source>
        <dbReference type="SAM" id="SignalP"/>
    </source>
</evidence>
<dbReference type="OrthoDB" id="9809583at2"/>
<protein>
    <submittedName>
        <fullName evidence="4">Glycosyl hydrolase family 16</fullName>
    </submittedName>
</protein>
<dbReference type="PROSITE" id="PS51762">
    <property type="entry name" value="GH16_2"/>
    <property type="match status" value="1"/>
</dbReference>
<dbReference type="CDD" id="cd08023">
    <property type="entry name" value="GH16_laminarinase_like"/>
    <property type="match status" value="1"/>
</dbReference>
<dbReference type="Proteomes" id="UP000316167">
    <property type="component" value="Unassembled WGS sequence"/>
</dbReference>
<feature type="domain" description="GH16" evidence="3">
    <location>
        <begin position="33"/>
        <end position="268"/>
    </location>
</feature>
<dbReference type="InterPro" id="IPR000757">
    <property type="entry name" value="Beta-glucanase-like"/>
</dbReference>
<dbReference type="GO" id="GO:0004553">
    <property type="term" value="F:hydrolase activity, hydrolyzing O-glycosyl compounds"/>
    <property type="evidence" value="ECO:0007669"/>
    <property type="project" value="InterPro"/>
</dbReference>
<comment type="similarity">
    <text evidence="1">Belongs to the glycosyl hydrolase 16 family.</text>
</comment>
<dbReference type="InterPro" id="IPR050546">
    <property type="entry name" value="Glycosyl_Hydrlase_16"/>
</dbReference>
<dbReference type="Pfam" id="PF00722">
    <property type="entry name" value="Glyco_hydro_16"/>
    <property type="match status" value="1"/>
</dbReference>
<keyword evidence="5" id="KW-1185">Reference proteome</keyword>
<gene>
    <name evidence="4" type="ORF">IQ13_3664</name>
</gene>
<dbReference type="PANTHER" id="PTHR10963">
    <property type="entry name" value="GLYCOSYL HYDROLASE-RELATED"/>
    <property type="match status" value="1"/>
</dbReference>
<sequence>MKTSTLQVMLLLLLCIGITDAKAQKKRKLVWSDEFTTSGLPDSAKWSYDLGRGCPNNCGWGNNELQYYTEKRKENARVENGKLIIEAHKEKMGDANYTSARLVSKNKGDWKYGRIEVKAKLPAGRGIWPAIWMLPTNWEYGGWPHSGEIDIMENVGYWPDSLFATVHTGAYNHGQGTQVGRAVSVKDLSTAFHVYAIEWTADRIIFLLDGKEYHRFNNKKAGSEAWPFDKEFHLLLNIAVGGNWGGKFGVDDAIFSQRMEIDYVRVYQ</sequence>